<comment type="caution">
    <text evidence="2">The sequence shown here is derived from an EMBL/GenBank/DDBJ whole genome shotgun (WGS) entry which is preliminary data.</text>
</comment>
<name>A0A8H6C2I0_CANAX</name>
<keyword evidence="1" id="KW-1133">Transmembrane helix</keyword>
<dbReference type="AlphaFoldDB" id="A0A8H6C2I0"/>
<dbReference type="EMBL" id="JABWAD010000007">
    <property type="protein sequence ID" value="KAF6072233.1"/>
    <property type="molecule type" value="Genomic_DNA"/>
</dbReference>
<sequence length="140" mass="15623">MFCGVLAGPNVIPGFWIFMYRCNPFTYLIQAILSTGLANAKVTCAPRELVTLKPPMGETCSSFIGPYTEAAGGYFSTNSDGTCSVCRIDSTNQFLESINALFSQRWRNFGIFVALLVSISFLLFSFTGWLEFQKVIEKRR</sequence>
<reference evidence="2 3" key="1">
    <citation type="submission" date="2020-03" db="EMBL/GenBank/DDBJ databases">
        <title>FDA dAtabase for Regulatory Grade micrObial Sequences (FDA-ARGOS): Supporting development and validation of Infectious Disease Dx tests.</title>
        <authorList>
            <person name="Campos J."/>
            <person name="Goldberg B."/>
            <person name="Tallon L."/>
            <person name="Sadzewicz L."/>
            <person name="Vavikolanu K."/>
            <person name="Mehta A."/>
            <person name="Aluvathingal J."/>
            <person name="Nadendla S."/>
            <person name="Nandy P."/>
            <person name="Geyer C."/>
            <person name="Yan Y."/>
            <person name="Sichtig H."/>
        </authorList>
    </citation>
    <scope>NUCLEOTIDE SEQUENCE [LARGE SCALE GENOMIC DNA]</scope>
    <source>
        <strain evidence="2 3">FDAARGOS_656</strain>
    </source>
</reference>
<accession>A0A8H6C2I0</accession>
<feature type="transmembrane region" description="Helical" evidence="1">
    <location>
        <begin position="109"/>
        <end position="130"/>
    </location>
</feature>
<evidence type="ECO:0000256" key="1">
    <source>
        <dbReference type="SAM" id="Phobius"/>
    </source>
</evidence>
<gene>
    <name evidence="2" type="ORF">FOB64_000284</name>
</gene>
<proteinExistence type="predicted"/>
<protein>
    <submittedName>
        <fullName evidence="2">ABC-2 type transporter family protein</fullName>
    </submittedName>
</protein>
<evidence type="ECO:0000313" key="3">
    <source>
        <dbReference type="Proteomes" id="UP000536275"/>
    </source>
</evidence>
<organism evidence="2 3">
    <name type="scientific">Candida albicans</name>
    <name type="common">Yeast</name>
    <dbReference type="NCBI Taxonomy" id="5476"/>
    <lineage>
        <taxon>Eukaryota</taxon>
        <taxon>Fungi</taxon>
        <taxon>Dikarya</taxon>
        <taxon>Ascomycota</taxon>
        <taxon>Saccharomycotina</taxon>
        <taxon>Pichiomycetes</taxon>
        <taxon>Debaryomycetaceae</taxon>
        <taxon>Candida/Lodderomyces clade</taxon>
        <taxon>Candida</taxon>
    </lineage>
</organism>
<keyword evidence="1" id="KW-0472">Membrane</keyword>
<evidence type="ECO:0000313" key="2">
    <source>
        <dbReference type="EMBL" id="KAF6072233.1"/>
    </source>
</evidence>
<dbReference type="Proteomes" id="UP000536275">
    <property type="component" value="Unassembled WGS sequence"/>
</dbReference>
<keyword evidence="1" id="KW-0812">Transmembrane</keyword>